<reference evidence="3 4" key="1">
    <citation type="submission" date="2020-08" db="EMBL/GenBank/DDBJ databases">
        <title>Hymenobacter sp. S2-20-2 genome sequencing.</title>
        <authorList>
            <person name="Jin L."/>
        </authorList>
    </citation>
    <scope>NUCLEOTIDE SEQUENCE [LARGE SCALE GENOMIC DNA]</scope>
    <source>
        <strain evidence="3 4">S2-20-2</strain>
    </source>
</reference>
<dbReference type="PANTHER" id="PTHR46268">
    <property type="entry name" value="STRESS RESPONSE PROTEIN NHAX"/>
    <property type="match status" value="1"/>
</dbReference>
<protein>
    <submittedName>
        <fullName evidence="3">Universal stress protein</fullName>
    </submittedName>
</protein>
<feature type="domain" description="UspA" evidence="2">
    <location>
        <begin position="4"/>
        <end position="74"/>
    </location>
</feature>
<dbReference type="KEGG" id="hsk:H4317_04100"/>
<dbReference type="AlphaFoldDB" id="A0A7G7W9F7"/>
<comment type="similarity">
    <text evidence="1">Belongs to the universal stress protein A family.</text>
</comment>
<sequence length="281" mass="30717">MKPNLVVLTDFSLAAERARAYAAALAAPLQAEVHLVHVYYPQAVPLDFGTTLPVPYTRYVQETRQSLEILAAEMPQPATAEVLETTWQDAVEQALKRYQPLALLAGLTATDSLLDEWMSNRALPLAHSTGYPLLLIPEHLPTAALHPPRRIALAIKDASFHLEPQTRAIAPLLDSLGTEVIPVCVLPYEERFGGWRGRQAAQQCGLSGAIPRCGLHKVIRELPASGILQGVDEVEADVVALLDQGHGWLHKIFYGSVTEHILRHTQVPVLLLAAHLESSAD</sequence>
<dbReference type="PANTHER" id="PTHR46268:SF6">
    <property type="entry name" value="UNIVERSAL STRESS PROTEIN UP12"/>
    <property type="match status" value="1"/>
</dbReference>
<evidence type="ECO:0000259" key="2">
    <source>
        <dbReference type="Pfam" id="PF00582"/>
    </source>
</evidence>
<dbReference type="Proteomes" id="UP000515489">
    <property type="component" value="Chromosome"/>
</dbReference>
<evidence type="ECO:0000256" key="1">
    <source>
        <dbReference type="ARBA" id="ARBA00008791"/>
    </source>
</evidence>
<dbReference type="CDD" id="cd00293">
    <property type="entry name" value="USP-like"/>
    <property type="match status" value="1"/>
</dbReference>
<evidence type="ECO:0000313" key="3">
    <source>
        <dbReference type="EMBL" id="QNH63000.1"/>
    </source>
</evidence>
<proteinExistence type="inferred from homology"/>
<dbReference type="Gene3D" id="3.40.50.12370">
    <property type="match status" value="1"/>
</dbReference>
<dbReference type="RefSeq" id="WP_185888882.1">
    <property type="nucleotide sequence ID" value="NZ_CP060202.1"/>
</dbReference>
<accession>A0A7G7W9F7</accession>
<dbReference type="SUPFAM" id="SSF52402">
    <property type="entry name" value="Adenine nucleotide alpha hydrolases-like"/>
    <property type="match status" value="2"/>
</dbReference>
<name>A0A7G7W9F7_9BACT</name>
<keyword evidence="4" id="KW-1185">Reference proteome</keyword>
<feature type="domain" description="UspA" evidence="2">
    <location>
        <begin position="217"/>
        <end position="271"/>
    </location>
</feature>
<dbReference type="PRINTS" id="PR01438">
    <property type="entry name" value="UNVRSLSTRESS"/>
</dbReference>
<evidence type="ECO:0000313" key="4">
    <source>
        <dbReference type="Proteomes" id="UP000515489"/>
    </source>
</evidence>
<gene>
    <name evidence="3" type="ORF">H4317_04100</name>
</gene>
<dbReference type="InterPro" id="IPR006015">
    <property type="entry name" value="Universal_stress_UspA"/>
</dbReference>
<dbReference type="InterPro" id="IPR006016">
    <property type="entry name" value="UspA"/>
</dbReference>
<dbReference type="EMBL" id="CP060202">
    <property type="protein sequence ID" value="QNH63000.1"/>
    <property type="molecule type" value="Genomic_DNA"/>
</dbReference>
<organism evidence="3 4">
    <name type="scientific">Hymenobacter sediminicola</name>
    <dbReference type="NCBI Taxonomy" id="2761579"/>
    <lineage>
        <taxon>Bacteria</taxon>
        <taxon>Pseudomonadati</taxon>
        <taxon>Bacteroidota</taxon>
        <taxon>Cytophagia</taxon>
        <taxon>Cytophagales</taxon>
        <taxon>Hymenobacteraceae</taxon>
        <taxon>Hymenobacter</taxon>
    </lineage>
</organism>
<dbReference type="Pfam" id="PF00582">
    <property type="entry name" value="Usp"/>
    <property type="match status" value="2"/>
</dbReference>